<keyword evidence="5" id="KW-1185">Reference proteome</keyword>
<dbReference type="InterPro" id="IPR036388">
    <property type="entry name" value="WH-like_DNA-bd_sf"/>
</dbReference>
<comment type="caution">
    <text evidence="4">The sequence shown here is derived from an EMBL/GenBank/DDBJ whole genome shotgun (WGS) entry which is preliminary data.</text>
</comment>
<evidence type="ECO:0000259" key="3">
    <source>
        <dbReference type="PROSITE" id="PS51459"/>
    </source>
</evidence>
<evidence type="ECO:0000256" key="2">
    <source>
        <dbReference type="PIRSR" id="PIRSR640198-2"/>
    </source>
</evidence>
<evidence type="ECO:0000313" key="5">
    <source>
        <dbReference type="Proteomes" id="UP000013126"/>
    </source>
</evidence>
<name>R0C5D2_9FIRM</name>
<dbReference type="InterPro" id="IPR040198">
    <property type="entry name" value="Fido_containing"/>
</dbReference>
<keyword evidence="2" id="KW-0547">Nucleotide-binding</keyword>
<dbReference type="EMBL" id="AGYH01000004">
    <property type="protein sequence ID" value="ENZ51767.1"/>
    <property type="molecule type" value="Genomic_DNA"/>
</dbReference>
<dbReference type="PATRIC" id="fig|997894.4.peg.2087"/>
<dbReference type="PANTHER" id="PTHR13504:SF38">
    <property type="entry name" value="FIDO DOMAIN-CONTAINING PROTEIN"/>
    <property type="match status" value="1"/>
</dbReference>
<dbReference type="SUPFAM" id="SSF140931">
    <property type="entry name" value="Fic-like"/>
    <property type="match status" value="1"/>
</dbReference>
<feature type="domain" description="Fido" evidence="3">
    <location>
        <begin position="108"/>
        <end position="266"/>
    </location>
</feature>
<gene>
    <name evidence="4" type="ORF">HMPREF1085_01962</name>
</gene>
<dbReference type="PROSITE" id="PS51459">
    <property type="entry name" value="FIDO"/>
    <property type="match status" value="1"/>
</dbReference>
<proteinExistence type="predicted"/>
<feature type="binding site" evidence="2">
    <location>
        <begin position="239"/>
        <end position="240"/>
    </location>
    <ligand>
        <name>ATP</name>
        <dbReference type="ChEBI" id="CHEBI:30616"/>
    </ligand>
</feature>
<sequence>MRNYDYTEKWKKLLTPQIVGYLTTIHEYKGEQRLIASRHADVLNGLVEVAKIQSTESSNKIEGIYTSDERLRKIVLDKTMPRSRDEREIAGYRDVLSTIHENHEHIPVRSTFILQLHRDLYKFENGGMGGVFKSADNMIEEKNVDGKISVRFQPVAAWETSESVDKLCEAYLYVITRTDADPLLIIPMFVLDFLCIHPFRDGNGRMSRLLTLLLLYKSEYIVGKYISLEKLIERTKDSYYDALQDSSRLWHEEENDYAPFVTYLLGVIAAAYRDFIVRTRLIEERTAAKPDRVAEAIKEQIGTITKSEILQKVPGVSQTTIQRTLTELTKQNRIIKIGNGRYTKYTWNWENER</sequence>
<reference evidence="4 5" key="1">
    <citation type="submission" date="2013-01" db="EMBL/GenBank/DDBJ databases">
        <title>The Genome Sequence of Clostridium bolteae 90A9.</title>
        <authorList>
            <consortium name="The Broad Institute Genome Sequencing Platform"/>
            <person name="Earl A."/>
            <person name="Ward D."/>
            <person name="Feldgarden M."/>
            <person name="Gevers D."/>
            <person name="Courvalin P."/>
            <person name="Lambert T."/>
            <person name="Walker B."/>
            <person name="Young S.K."/>
            <person name="Zeng Q."/>
            <person name="Gargeya S."/>
            <person name="Fitzgerald M."/>
            <person name="Haas B."/>
            <person name="Abouelleil A."/>
            <person name="Alvarado L."/>
            <person name="Arachchi H.M."/>
            <person name="Berlin A.M."/>
            <person name="Chapman S.B."/>
            <person name="Dewar J."/>
            <person name="Goldberg J."/>
            <person name="Griggs A."/>
            <person name="Gujja S."/>
            <person name="Hansen M."/>
            <person name="Howarth C."/>
            <person name="Imamovic A."/>
            <person name="Larimer J."/>
            <person name="McCowan C."/>
            <person name="Murphy C."/>
            <person name="Neiman D."/>
            <person name="Pearson M."/>
            <person name="Priest M."/>
            <person name="Roberts A."/>
            <person name="Saif S."/>
            <person name="Shea T."/>
            <person name="Sisk P."/>
            <person name="Sykes S."/>
            <person name="Wortman J."/>
            <person name="Nusbaum C."/>
            <person name="Birren B."/>
        </authorList>
    </citation>
    <scope>NUCLEOTIDE SEQUENCE [LARGE SCALE GENOMIC DNA]</scope>
    <source>
        <strain evidence="4 5">90A9</strain>
    </source>
</reference>
<dbReference type="Gene3D" id="1.10.10.10">
    <property type="entry name" value="Winged helix-like DNA-binding domain superfamily/Winged helix DNA-binding domain"/>
    <property type="match status" value="1"/>
</dbReference>
<dbReference type="Proteomes" id="UP000013126">
    <property type="component" value="Unassembled WGS sequence"/>
</dbReference>
<dbReference type="InterPro" id="IPR003812">
    <property type="entry name" value="Fido"/>
</dbReference>
<dbReference type="HOGENOM" id="CLU_046381_0_0_9"/>
<dbReference type="PANTHER" id="PTHR13504">
    <property type="entry name" value="FIDO DOMAIN-CONTAINING PROTEIN DDB_G0283145"/>
    <property type="match status" value="1"/>
</dbReference>
<dbReference type="GO" id="GO:0005524">
    <property type="term" value="F:ATP binding"/>
    <property type="evidence" value="ECO:0007669"/>
    <property type="project" value="UniProtKB-KW"/>
</dbReference>
<dbReference type="RefSeq" id="WP_002575259.1">
    <property type="nucleotide sequence ID" value="NZ_KB851182.1"/>
</dbReference>
<dbReference type="GeneID" id="23113062"/>
<evidence type="ECO:0000313" key="4">
    <source>
        <dbReference type="EMBL" id="ENZ51767.1"/>
    </source>
</evidence>
<accession>R0C5D2</accession>
<dbReference type="InterPro" id="IPR036597">
    <property type="entry name" value="Fido-like_dom_sf"/>
</dbReference>
<keyword evidence="2" id="KW-0067">ATP-binding</keyword>
<dbReference type="Gene3D" id="1.10.3290.10">
    <property type="entry name" value="Fido-like domain"/>
    <property type="match status" value="1"/>
</dbReference>
<feature type="active site" evidence="1">
    <location>
        <position position="197"/>
    </location>
</feature>
<organism evidence="4 5">
    <name type="scientific">Enterocloster bolteae 90A9</name>
    <dbReference type="NCBI Taxonomy" id="997894"/>
    <lineage>
        <taxon>Bacteria</taxon>
        <taxon>Bacillati</taxon>
        <taxon>Bacillota</taxon>
        <taxon>Clostridia</taxon>
        <taxon>Lachnospirales</taxon>
        <taxon>Lachnospiraceae</taxon>
        <taxon>Enterocloster</taxon>
    </lineage>
</organism>
<dbReference type="OrthoDB" id="9813719at2"/>
<feature type="binding site" evidence="2">
    <location>
        <begin position="201"/>
        <end position="208"/>
    </location>
    <ligand>
        <name>ATP</name>
        <dbReference type="ChEBI" id="CHEBI:30616"/>
    </ligand>
</feature>
<evidence type="ECO:0000256" key="1">
    <source>
        <dbReference type="PIRSR" id="PIRSR640198-1"/>
    </source>
</evidence>
<protein>
    <recommendedName>
        <fullName evidence="3">Fido domain-containing protein</fullName>
    </recommendedName>
</protein>
<dbReference type="Pfam" id="PF02661">
    <property type="entry name" value="Fic"/>
    <property type="match status" value="1"/>
</dbReference>
<dbReference type="AlphaFoldDB" id="R0C5D2"/>